<protein>
    <submittedName>
        <fullName evidence="3">Phosphotransferase system, galactitol-specific IIB component</fullName>
    </submittedName>
</protein>
<keyword evidence="1 3" id="KW-0808">Transferase</keyword>
<evidence type="ECO:0000256" key="1">
    <source>
        <dbReference type="ARBA" id="ARBA00022679"/>
    </source>
</evidence>
<dbReference type="EMBL" id="AZEU01000220">
    <property type="protein sequence ID" value="KRL42760.1"/>
    <property type="molecule type" value="Genomic_DNA"/>
</dbReference>
<evidence type="ECO:0000259" key="2">
    <source>
        <dbReference type="PROSITE" id="PS51099"/>
    </source>
</evidence>
<dbReference type="GO" id="GO:0008982">
    <property type="term" value="F:protein-N(PI)-phosphohistidine-sugar phosphotransferase activity"/>
    <property type="evidence" value="ECO:0007669"/>
    <property type="project" value="InterPro"/>
</dbReference>
<dbReference type="GO" id="GO:0009401">
    <property type="term" value="P:phosphoenolpyruvate-dependent sugar phosphotransferase system"/>
    <property type="evidence" value="ECO:0007669"/>
    <property type="project" value="InterPro"/>
</dbReference>
<keyword evidence="4" id="KW-1185">Reference proteome</keyword>
<dbReference type="Pfam" id="PF02302">
    <property type="entry name" value="PTS_IIB"/>
    <property type="match status" value="1"/>
</dbReference>
<name>A0A0R1QPG8_9LACO</name>
<organism evidence="3 4">
    <name type="scientific">Lacticaseibacillus manihotivorans DSM 13343 = JCM 12514</name>
    <dbReference type="NCBI Taxonomy" id="1423769"/>
    <lineage>
        <taxon>Bacteria</taxon>
        <taxon>Bacillati</taxon>
        <taxon>Bacillota</taxon>
        <taxon>Bacilli</taxon>
        <taxon>Lactobacillales</taxon>
        <taxon>Lactobacillaceae</taxon>
        <taxon>Lacticaseibacillus</taxon>
    </lineage>
</organism>
<gene>
    <name evidence="3" type="ORF">FD01_GL001842</name>
</gene>
<dbReference type="OrthoDB" id="6505030at2"/>
<evidence type="ECO:0000313" key="3">
    <source>
        <dbReference type="EMBL" id="KRL42760.1"/>
    </source>
</evidence>
<sequence length="100" mass="10994">MTQKLLVICGTGVATSTVVMGKLKTWLDNQGLTKDVTLYQSKVAEEVNHIDDYDIVVSTTLVPDSIKEKVIDGVPLLTGINADKVYDKIKQDIETGKEKK</sequence>
<accession>A0A0R1QPG8</accession>
<dbReference type="CDD" id="cd05566">
    <property type="entry name" value="PTS_IIB_galactitol"/>
    <property type="match status" value="1"/>
</dbReference>
<dbReference type="InterPro" id="IPR036095">
    <property type="entry name" value="PTS_EIIB-like_sf"/>
</dbReference>
<dbReference type="Proteomes" id="UP000051790">
    <property type="component" value="Unassembled WGS sequence"/>
</dbReference>
<proteinExistence type="predicted"/>
<dbReference type="InterPro" id="IPR013011">
    <property type="entry name" value="PTS_EIIB_2"/>
</dbReference>
<dbReference type="GeneID" id="57091288"/>
<feature type="domain" description="PTS EIIB type-2" evidence="2">
    <location>
        <begin position="3"/>
        <end position="97"/>
    </location>
</feature>
<dbReference type="SUPFAM" id="SSF52794">
    <property type="entry name" value="PTS system IIB component-like"/>
    <property type="match status" value="1"/>
</dbReference>
<dbReference type="InterPro" id="IPR003501">
    <property type="entry name" value="PTS_EIIB_2/3"/>
</dbReference>
<dbReference type="PROSITE" id="PS51099">
    <property type="entry name" value="PTS_EIIB_TYPE_2"/>
    <property type="match status" value="1"/>
</dbReference>
<dbReference type="AlphaFoldDB" id="A0A0R1QPG8"/>
<comment type="caution">
    <text evidence="3">The sequence shown here is derived from an EMBL/GenBank/DDBJ whole genome shotgun (WGS) entry which is preliminary data.</text>
</comment>
<reference evidence="3 4" key="1">
    <citation type="journal article" date="2015" name="Genome Announc.">
        <title>Expanding the biotechnology potential of lactobacilli through comparative genomics of 213 strains and associated genera.</title>
        <authorList>
            <person name="Sun Z."/>
            <person name="Harris H.M."/>
            <person name="McCann A."/>
            <person name="Guo C."/>
            <person name="Argimon S."/>
            <person name="Zhang W."/>
            <person name="Yang X."/>
            <person name="Jeffery I.B."/>
            <person name="Cooney J.C."/>
            <person name="Kagawa T.F."/>
            <person name="Liu W."/>
            <person name="Song Y."/>
            <person name="Salvetti E."/>
            <person name="Wrobel A."/>
            <person name="Rasinkangas P."/>
            <person name="Parkhill J."/>
            <person name="Rea M.C."/>
            <person name="O'Sullivan O."/>
            <person name="Ritari J."/>
            <person name="Douillard F.P."/>
            <person name="Paul Ross R."/>
            <person name="Yang R."/>
            <person name="Briner A.E."/>
            <person name="Felis G.E."/>
            <person name="de Vos W.M."/>
            <person name="Barrangou R."/>
            <person name="Klaenhammer T.R."/>
            <person name="Caufield P.W."/>
            <person name="Cui Y."/>
            <person name="Zhang H."/>
            <person name="O'Toole P.W."/>
        </authorList>
    </citation>
    <scope>NUCLEOTIDE SEQUENCE [LARGE SCALE GENOMIC DNA]</scope>
    <source>
        <strain evidence="3 4">DSM 13343</strain>
    </source>
</reference>
<dbReference type="Gene3D" id="3.40.50.2300">
    <property type="match status" value="1"/>
</dbReference>
<evidence type="ECO:0000313" key="4">
    <source>
        <dbReference type="Proteomes" id="UP000051790"/>
    </source>
</evidence>
<dbReference type="PATRIC" id="fig|1423769.4.peg.1975"/>
<dbReference type="RefSeq" id="WP_003567994.1">
    <property type="nucleotide sequence ID" value="NZ_AZEU01000220.1"/>
</dbReference>